<dbReference type="AlphaFoldDB" id="A0A285ZT40"/>
<dbReference type="EMBL" id="OCMT01000001">
    <property type="protein sequence ID" value="SOD12796.1"/>
    <property type="molecule type" value="Genomic_DNA"/>
</dbReference>
<dbReference type="Pfam" id="PF13472">
    <property type="entry name" value="Lipase_GDSL_2"/>
    <property type="match status" value="1"/>
</dbReference>
<evidence type="ECO:0000259" key="2">
    <source>
        <dbReference type="Pfam" id="PF13472"/>
    </source>
</evidence>
<dbReference type="PROSITE" id="PS51257">
    <property type="entry name" value="PROKAR_LIPOPROTEIN"/>
    <property type="match status" value="1"/>
</dbReference>
<dbReference type="GO" id="GO:0016788">
    <property type="term" value="F:hydrolase activity, acting on ester bonds"/>
    <property type="evidence" value="ECO:0007669"/>
    <property type="project" value="UniProtKB-ARBA"/>
</dbReference>
<feature type="domain" description="SGNH hydrolase-type esterase" evidence="2">
    <location>
        <begin position="98"/>
        <end position="266"/>
    </location>
</feature>
<dbReference type="PANTHER" id="PTHR34407:SF1">
    <property type="entry name" value="SGNH HYDROLASE-TYPE ESTERASE DOMAIN-CONTAINING PROTEIN"/>
    <property type="match status" value="1"/>
</dbReference>
<reference evidence="4" key="1">
    <citation type="submission" date="2017-09" db="EMBL/GenBank/DDBJ databases">
        <authorList>
            <person name="Varghese N."/>
            <person name="Submissions S."/>
        </authorList>
    </citation>
    <scope>NUCLEOTIDE SEQUENCE [LARGE SCALE GENOMIC DNA]</scope>
    <source>
        <strain evidence="4">CGMCC 1.12803</strain>
    </source>
</reference>
<dbReference type="PANTHER" id="PTHR34407">
    <property type="entry name" value="EXPRESSED PROTEIN"/>
    <property type="match status" value="1"/>
</dbReference>
<gene>
    <name evidence="3" type="ORF">SAMN06297358_0854</name>
</gene>
<dbReference type="InterPro" id="IPR013830">
    <property type="entry name" value="SGNH_hydro"/>
</dbReference>
<evidence type="ECO:0000256" key="1">
    <source>
        <dbReference type="SAM" id="SignalP"/>
    </source>
</evidence>
<dbReference type="Proteomes" id="UP000219281">
    <property type="component" value="Unassembled WGS sequence"/>
</dbReference>
<feature type="signal peptide" evidence="1">
    <location>
        <begin position="1"/>
        <end position="24"/>
    </location>
</feature>
<evidence type="ECO:0000313" key="4">
    <source>
        <dbReference type="Proteomes" id="UP000219281"/>
    </source>
</evidence>
<proteinExistence type="predicted"/>
<feature type="chain" id="PRO_5012244929" evidence="1">
    <location>
        <begin position="25"/>
        <end position="480"/>
    </location>
</feature>
<keyword evidence="1" id="KW-0732">Signal</keyword>
<sequence>MKFAMFCKSACLLVGLVLSLACKAQKNTQMSKETQERERLIAASQAGALPLFFDPLVPATPTVTPGTFSNANDFLVRKGLPNFFNKAKKKQPLVIGYIGGSITRGINLYRMQSAKFIQEMYPNTKMQFINAGISGTGTDLGACRIQEQVLQYKPDLIFVEFAVNNAFAEGMEGIIRQIWKANPQTDICLLYTIYSGQTKTYASGKIPPNILGLEKLADYYQIPSVHMGLEASMLEKEDKLLWKAPAETQTDKIIFSNDGTHPVEAGGNLYAQAIARSFVKMQDYAENKNHELPKPLLADNWEEAKMLAPFVAQFSKGWTKFDPNGLADFKQFAGWFPYVMKAEKPGEYFTFKFKGNMIGFFDIGGPEVGQLTLEIDGMKATIQKQAGTLVLKTQTENNTEDLINRFNFYCNNRYRGQAEFFELADGIHTVKFTVSDIIPDKKQILGESQSADITANPAKYNKTVAYIGKILIKGEILPMN</sequence>
<name>A0A285ZT40_9SPHI</name>
<keyword evidence="4" id="KW-1185">Reference proteome</keyword>
<accession>A0A285ZT40</accession>
<dbReference type="SUPFAM" id="SSF52266">
    <property type="entry name" value="SGNH hydrolase"/>
    <property type="match status" value="1"/>
</dbReference>
<evidence type="ECO:0000313" key="3">
    <source>
        <dbReference type="EMBL" id="SOD12796.1"/>
    </source>
</evidence>
<protein>
    <submittedName>
        <fullName evidence="3">Lysophospholipase L1</fullName>
    </submittedName>
</protein>
<dbReference type="CDD" id="cd00229">
    <property type="entry name" value="SGNH_hydrolase"/>
    <property type="match status" value="1"/>
</dbReference>
<dbReference type="Gene3D" id="3.40.50.1110">
    <property type="entry name" value="SGNH hydrolase"/>
    <property type="match status" value="1"/>
</dbReference>
<dbReference type="InterPro" id="IPR036514">
    <property type="entry name" value="SGNH_hydro_sf"/>
</dbReference>
<organism evidence="3 4">
    <name type="scientific">Pedobacter xixiisoli</name>
    <dbReference type="NCBI Taxonomy" id="1476464"/>
    <lineage>
        <taxon>Bacteria</taxon>
        <taxon>Pseudomonadati</taxon>
        <taxon>Bacteroidota</taxon>
        <taxon>Sphingobacteriia</taxon>
        <taxon>Sphingobacteriales</taxon>
        <taxon>Sphingobacteriaceae</taxon>
        <taxon>Pedobacter</taxon>
    </lineage>
</organism>